<name>A0A9D3ZFQ5_9ROSI</name>
<organism evidence="2 3">
    <name type="scientific">Gossypium stocksii</name>
    <dbReference type="NCBI Taxonomy" id="47602"/>
    <lineage>
        <taxon>Eukaryota</taxon>
        <taxon>Viridiplantae</taxon>
        <taxon>Streptophyta</taxon>
        <taxon>Embryophyta</taxon>
        <taxon>Tracheophyta</taxon>
        <taxon>Spermatophyta</taxon>
        <taxon>Magnoliopsida</taxon>
        <taxon>eudicotyledons</taxon>
        <taxon>Gunneridae</taxon>
        <taxon>Pentapetalae</taxon>
        <taxon>rosids</taxon>
        <taxon>malvids</taxon>
        <taxon>Malvales</taxon>
        <taxon>Malvaceae</taxon>
        <taxon>Malvoideae</taxon>
        <taxon>Gossypium</taxon>
    </lineage>
</organism>
<proteinExistence type="predicted"/>
<evidence type="ECO:0000313" key="3">
    <source>
        <dbReference type="Proteomes" id="UP000828251"/>
    </source>
</evidence>
<protein>
    <submittedName>
        <fullName evidence="2">Uncharacterized protein</fullName>
    </submittedName>
</protein>
<gene>
    <name evidence="2" type="ORF">J1N35_043727</name>
</gene>
<reference evidence="2 3" key="1">
    <citation type="journal article" date="2021" name="Plant Biotechnol. J.">
        <title>Multi-omics assisted identification of the key and species-specific regulatory components of drought-tolerant mechanisms in Gossypium stocksii.</title>
        <authorList>
            <person name="Yu D."/>
            <person name="Ke L."/>
            <person name="Zhang D."/>
            <person name="Wu Y."/>
            <person name="Sun Y."/>
            <person name="Mei J."/>
            <person name="Sun J."/>
            <person name="Sun Y."/>
        </authorList>
    </citation>
    <scope>NUCLEOTIDE SEQUENCE [LARGE SCALE GENOMIC DNA]</scope>
    <source>
        <strain evidence="3">cv. E1</strain>
        <tissue evidence="2">Leaf</tissue>
    </source>
</reference>
<comment type="caution">
    <text evidence="2">The sequence shown here is derived from an EMBL/GenBank/DDBJ whole genome shotgun (WGS) entry which is preliminary data.</text>
</comment>
<keyword evidence="3" id="KW-1185">Reference proteome</keyword>
<dbReference type="Proteomes" id="UP000828251">
    <property type="component" value="Unassembled WGS sequence"/>
</dbReference>
<evidence type="ECO:0000256" key="1">
    <source>
        <dbReference type="SAM" id="MobiDB-lite"/>
    </source>
</evidence>
<accession>A0A9D3ZFQ5</accession>
<evidence type="ECO:0000313" key="2">
    <source>
        <dbReference type="EMBL" id="KAH1031553.1"/>
    </source>
</evidence>
<dbReference type="EMBL" id="JAIQCV010000013">
    <property type="protein sequence ID" value="KAH1031553.1"/>
    <property type="molecule type" value="Genomic_DNA"/>
</dbReference>
<sequence>MEASDNQTVGGRGSVTTGSALAVSTPKFKRRSVSIVRDFPPGCGRPTASNYSLTVPVIRDFPSGYGRVTASNYSLTRQIAIDHSDKGK</sequence>
<feature type="region of interest" description="Disordered" evidence="1">
    <location>
        <begin position="1"/>
        <end position="22"/>
    </location>
</feature>
<dbReference type="AlphaFoldDB" id="A0A9D3ZFQ5"/>